<feature type="chain" id="PRO_5020795675" evidence="7">
    <location>
        <begin position="24"/>
        <end position="371"/>
    </location>
</feature>
<dbReference type="AlphaFoldDB" id="A0A4V0P2N2"/>
<reference evidence="8 9" key="1">
    <citation type="submission" date="2018-12" db="EMBL/GenBank/DDBJ databases">
        <title>Rubrispira sanarue gen. nov., sp., nov., a member of the order Silvanigrellales, isolated from a brackish lake in Hamamatsu Japan.</title>
        <authorList>
            <person name="Maejima Y."/>
            <person name="Iino T."/>
            <person name="Muraguchi Y."/>
            <person name="Fukuda K."/>
            <person name="Nojiri H."/>
            <person name="Ohkuma M."/>
            <person name="Moriuchi R."/>
            <person name="Dohra H."/>
            <person name="Kimbara K."/>
            <person name="Shintani M."/>
        </authorList>
    </citation>
    <scope>NUCLEOTIDE SEQUENCE [LARGE SCALE GENOMIC DNA]</scope>
    <source>
        <strain evidence="8 9">RF1110005</strain>
    </source>
</reference>
<evidence type="ECO:0000256" key="7">
    <source>
        <dbReference type="SAM" id="SignalP"/>
    </source>
</evidence>
<name>A0A4V0P2N2_FLUSA</name>
<dbReference type="GO" id="GO:0046872">
    <property type="term" value="F:metal ion binding"/>
    <property type="evidence" value="ECO:0007669"/>
    <property type="project" value="UniProtKB-KW"/>
</dbReference>
<dbReference type="Gene3D" id="1.10.575.10">
    <property type="entry name" value="P1 Nuclease"/>
    <property type="match status" value="1"/>
</dbReference>
<keyword evidence="9" id="KW-1185">Reference proteome</keyword>
<dbReference type="GO" id="GO:0003676">
    <property type="term" value="F:nucleic acid binding"/>
    <property type="evidence" value="ECO:0007669"/>
    <property type="project" value="InterPro"/>
</dbReference>
<dbReference type="InterPro" id="IPR003154">
    <property type="entry name" value="S1/P1nuclease"/>
</dbReference>
<dbReference type="GO" id="GO:0004519">
    <property type="term" value="F:endonuclease activity"/>
    <property type="evidence" value="ECO:0007669"/>
    <property type="project" value="UniProtKB-KW"/>
</dbReference>
<dbReference type="GO" id="GO:0016788">
    <property type="term" value="F:hydrolase activity, acting on ester bonds"/>
    <property type="evidence" value="ECO:0007669"/>
    <property type="project" value="InterPro"/>
</dbReference>
<evidence type="ECO:0000256" key="3">
    <source>
        <dbReference type="ARBA" id="ARBA00022759"/>
    </source>
</evidence>
<evidence type="ECO:0000256" key="6">
    <source>
        <dbReference type="ARBA" id="ARBA00023180"/>
    </source>
</evidence>
<evidence type="ECO:0000256" key="2">
    <source>
        <dbReference type="ARBA" id="ARBA00022723"/>
    </source>
</evidence>
<dbReference type="PANTHER" id="PTHR33146">
    <property type="entry name" value="ENDONUCLEASE 4"/>
    <property type="match status" value="1"/>
</dbReference>
<dbReference type="KEGG" id="sbf:JCM31447_22690"/>
<dbReference type="EMBL" id="AP019368">
    <property type="protein sequence ID" value="BBH53817.1"/>
    <property type="molecule type" value="Genomic_DNA"/>
</dbReference>
<feature type="signal peptide" evidence="7">
    <location>
        <begin position="1"/>
        <end position="23"/>
    </location>
</feature>
<dbReference type="GO" id="GO:0006308">
    <property type="term" value="P:DNA catabolic process"/>
    <property type="evidence" value="ECO:0007669"/>
    <property type="project" value="InterPro"/>
</dbReference>
<dbReference type="CDD" id="cd11010">
    <property type="entry name" value="S1-P1_nuclease"/>
    <property type="match status" value="1"/>
</dbReference>
<dbReference type="OrthoDB" id="267579at2"/>
<accession>A0A4V0P2N2</accession>
<evidence type="ECO:0000256" key="1">
    <source>
        <dbReference type="ARBA" id="ARBA00022722"/>
    </source>
</evidence>
<organism evidence="8 9">
    <name type="scientific">Fluviispira sanaruensis</name>
    <dbReference type="NCBI Taxonomy" id="2493639"/>
    <lineage>
        <taxon>Bacteria</taxon>
        <taxon>Pseudomonadati</taxon>
        <taxon>Bdellovibrionota</taxon>
        <taxon>Oligoflexia</taxon>
        <taxon>Silvanigrellales</taxon>
        <taxon>Silvanigrellaceae</taxon>
        <taxon>Fluviispira</taxon>
    </lineage>
</organism>
<keyword evidence="7" id="KW-0732">Signal</keyword>
<keyword evidence="1" id="KW-0540">Nuclease</keyword>
<keyword evidence="2" id="KW-0479">Metal-binding</keyword>
<gene>
    <name evidence="8" type="ORF">JCM31447_22690</name>
</gene>
<keyword evidence="5" id="KW-1015">Disulfide bond</keyword>
<dbReference type="RefSeq" id="WP_130610438.1">
    <property type="nucleotide sequence ID" value="NZ_AP019368.1"/>
</dbReference>
<dbReference type="Pfam" id="PF02265">
    <property type="entry name" value="S1-P1_nuclease"/>
    <property type="match status" value="1"/>
</dbReference>
<dbReference type="Proteomes" id="UP000291236">
    <property type="component" value="Chromosome"/>
</dbReference>
<keyword evidence="6" id="KW-0325">Glycoprotein</keyword>
<keyword evidence="4" id="KW-0378">Hydrolase</keyword>
<dbReference type="InterPro" id="IPR008947">
    <property type="entry name" value="PLipase_C/P1_nuclease_dom_sf"/>
</dbReference>
<protein>
    <submittedName>
        <fullName evidence="8">S1/P1 Nuclease</fullName>
    </submittedName>
</protein>
<evidence type="ECO:0000313" key="9">
    <source>
        <dbReference type="Proteomes" id="UP000291236"/>
    </source>
</evidence>
<dbReference type="SUPFAM" id="SSF48537">
    <property type="entry name" value="Phospholipase C/P1 nuclease"/>
    <property type="match status" value="1"/>
</dbReference>
<evidence type="ECO:0000256" key="5">
    <source>
        <dbReference type="ARBA" id="ARBA00023157"/>
    </source>
</evidence>
<sequence>MNRYIKSFSIFLACFALHAQVFAFWDQSHQLVAKVAEKKLNKESLSKVQKLLNVNILYPGNALLSQNTNSIDTAASWADSIKSYYNQPINKTLSLCHYTDIPLKKNDINIDKSDEAIMELLMEELKKVPYNSVSCLKSAIKTLNTPSESDLNKAIALRFVLHIMGDIAQPLHNVSLVDENFEDAGGNKIIFLDKINITNIDGSVNQVNNLHSLWDSSLAVYLQFPYNKSDIKIGKFTDEQKNLNEIYAKNLIEDKELMELALKEISDVDNQNVENWVIESHKLAIKSVYTDLILANDSGEHIANIKTSFVKGWRDYQSQRKMLMQLQILKAGLRLKMLLDAMYAESPNRNVYRQLIEEILNDPEVKALRVN</sequence>
<keyword evidence="3" id="KW-0255">Endonuclease</keyword>
<evidence type="ECO:0000313" key="8">
    <source>
        <dbReference type="EMBL" id="BBH53817.1"/>
    </source>
</evidence>
<evidence type="ECO:0000256" key="4">
    <source>
        <dbReference type="ARBA" id="ARBA00022801"/>
    </source>
</evidence>
<dbReference type="PANTHER" id="PTHR33146:SF10">
    <property type="entry name" value="STRAND-SPECIFIC NUCLEASE, PUTATIVE-RELATED"/>
    <property type="match status" value="1"/>
</dbReference>
<proteinExistence type="predicted"/>